<dbReference type="PANTHER" id="PTHR30480:SF16">
    <property type="entry name" value="GLYCOSIDE HYDROLASE FAMILY 3 DOMAIN PROTEIN"/>
    <property type="match status" value="1"/>
</dbReference>
<dbReference type="GO" id="GO:0009254">
    <property type="term" value="P:peptidoglycan turnover"/>
    <property type="evidence" value="ECO:0007669"/>
    <property type="project" value="TreeGrafter"/>
</dbReference>
<evidence type="ECO:0000313" key="6">
    <source>
        <dbReference type="EMBL" id="PKZ41046.1"/>
    </source>
</evidence>
<evidence type="ECO:0000259" key="5">
    <source>
        <dbReference type="Pfam" id="PF00933"/>
    </source>
</evidence>
<dbReference type="GO" id="GO:0005975">
    <property type="term" value="P:carbohydrate metabolic process"/>
    <property type="evidence" value="ECO:0007669"/>
    <property type="project" value="InterPro"/>
</dbReference>
<comment type="similarity">
    <text evidence="1">Belongs to the glycosyl hydrolase 3 family.</text>
</comment>
<feature type="region of interest" description="Disordered" evidence="4">
    <location>
        <begin position="499"/>
        <end position="521"/>
    </location>
</feature>
<dbReference type="InterPro" id="IPR001764">
    <property type="entry name" value="Glyco_hydro_3_N"/>
</dbReference>
<proteinExistence type="inferred from homology"/>
<dbReference type="Gene3D" id="3.40.50.1700">
    <property type="entry name" value="Glycoside hydrolase family 3 C-terminal domain"/>
    <property type="match status" value="1"/>
</dbReference>
<dbReference type="SUPFAM" id="SSF51445">
    <property type="entry name" value="(Trans)glycosidases"/>
    <property type="match status" value="1"/>
</dbReference>
<dbReference type="InterPro" id="IPR017853">
    <property type="entry name" value="GH"/>
</dbReference>
<feature type="compositionally biased region" description="Low complexity" evidence="4">
    <location>
        <begin position="26"/>
        <end position="71"/>
    </location>
</feature>
<keyword evidence="3" id="KW-0326">Glycosidase</keyword>
<feature type="region of interest" description="Disordered" evidence="4">
    <location>
        <begin position="16"/>
        <end position="77"/>
    </location>
</feature>
<dbReference type="Proteomes" id="UP000234206">
    <property type="component" value="Unassembled WGS sequence"/>
</dbReference>
<evidence type="ECO:0000256" key="4">
    <source>
        <dbReference type="SAM" id="MobiDB-lite"/>
    </source>
</evidence>
<dbReference type="InterPro" id="IPR036962">
    <property type="entry name" value="Glyco_hydro_3_N_sf"/>
</dbReference>
<name>A0A2I1P8T8_9MICO</name>
<evidence type="ECO:0000256" key="2">
    <source>
        <dbReference type="ARBA" id="ARBA00022801"/>
    </source>
</evidence>
<reference evidence="6 7" key="1">
    <citation type="submission" date="2017-12" db="EMBL/GenBank/DDBJ databases">
        <title>Phylogenetic diversity of female urinary microbiome.</title>
        <authorList>
            <person name="Thomas-White K."/>
            <person name="Wolfe A.J."/>
        </authorList>
    </citation>
    <scope>NUCLEOTIDE SEQUENCE [LARGE SCALE GENOMIC DNA]</scope>
    <source>
        <strain evidence="6 7">UMB1298</strain>
    </source>
</reference>
<dbReference type="Pfam" id="PF00933">
    <property type="entry name" value="Glyco_hydro_3"/>
    <property type="match status" value="1"/>
</dbReference>
<sequence length="595" mass="59710">MRWGHVVAPVLAGALLVGCSGPGPAPSSGSGAPSSEAAGPTPGETPSSSGSSSPSSSPHDPSSDSSGDPSPQATGPDLAWDDAVARAEELVADLDTRALAGQVIVAGYEGSSGRNADRLVGEGFGGVILFDSNVPDDPAALPRVTAQVQRAQERSGRTWPAVVGVDQEGGPVRRIEEPVTPLPAAMAHGAAADGELSREIARLSGEQLRALGFTMVFAPDADVTAGPQDPTIGVRSPGADPQRVARVATALAEGYRAAGIVPVAKHFPGHGGLESDSHHGLPSTDATWQELTERDLVPFRALAEHDLPVMTGHIAVPAVDRLPASLSAALLGHLREDGADPLVVTDALNMGALDTAEATTGHDRSVAALLAGADLLLLPPDPQAARAAVVEAVQDGTLPEERLREAAAHVVAASLQVGEQPPASVLDAGEDQARRLARASLTSLGSCEVHALDAGDRARVVGGTASQRAGLTAALRQVGVREGTGGATVRLVDGGDYAAGEVEDGSMPEEAASERAGGSSAGSADAAVALDTPYALAAVDAPVRLAAFGDTPAQLQAVAEALVGRVTPAGTLPVDVGDRVTGTTCDTGGSGDGQD</sequence>
<dbReference type="InterPro" id="IPR050226">
    <property type="entry name" value="NagZ_Beta-hexosaminidase"/>
</dbReference>
<comment type="caution">
    <text evidence="6">The sequence shown here is derived from an EMBL/GenBank/DDBJ whole genome shotgun (WGS) entry which is preliminary data.</text>
</comment>
<accession>A0A2I1P8T8</accession>
<dbReference type="OrthoDB" id="9805821at2"/>
<evidence type="ECO:0000256" key="1">
    <source>
        <dbReference type="ARBA" id="ARBA00005336"/>
    </source>
</evidence>
<keyword evidence="7" id="KW-1185">Reference proteome</keyword>
<dbReference type="GO" id="GO:0004553">
    <property type="term" value="F:hydrolase activity, hydrolyzing O-glycosyl compounds"/>
    <property type="evidence" value="ECO:0007669"/>
    <property type="project" value="InterPro"/>
</dbReference>
<protein>
    <submittedName>
        <fullName evidence="6">Beta-N-acetylhexosaminidase</fullName>
    </submittedName>
</protein>
<gene>
    <name evidence="6" type="ORF">CYJ76_09865</name>
</gene>
<dbReference type="AlphaFoldDB" id="A0A2I1P8T8"/>
<dbReference type="RefSeq" id="WP_101849999.1">
    <property type="nucleotide sequence ID" value="NZ_PKIZ01000020.1"/>
</dbReference>
<keyword evidence="2" id="KW-0378">Hydrolase</keyword>
<dbReference type="PANTHER" id="PTHR30480">
    <property type="entry name" value="BETA-HEXOSAMINIDASE-RELATED"/>
    <property type="match status" value="1"/>
</dbReference>
<feature type="domain" description="Glycoside hydrolase family 3 N-terminal" evidence="5">
    <location>
        <begin position="118"/>
        <end position="411"/>
    </location>
</feature>
<evidence type="ECO:0000313" key="7">
    <source>
        <dbReference type="Proteomes" id="UP000234206"/>
    </source>
</evidence>
<dbReference type="EMBL" id="PKIZ01000020">
    <property type="protein sequence ID" value="PKZ41046.1"/>
    <property type="molecule type" value="Genomic_DNA"/>
</dbReference>
<dbReference type="PROSITE" id="PS51257">
    <property type="entry name" value="PROKAR_LIPOPROTEIN"/>
    <property type="match status" value="1"/>
</dbReference>
<dbReference type="InterPro" id="IPR036881">
    <property type="entry name" value="Glyco_hydro_3_C_sf"/>
</dbReference>
<organism evidence="6 7">
    <name type="scientific">Kytococcus schroeteri</name>
    <dbReference type="NCBI Taxonomy" id="138300"/>
    <lineage>
        <taxon>Bacteria</taxon>
        <taxon>Bacillati</taxon>
        <taxon>Actinomycetota</taxon>
        <taxon>Actinomycetes</taxon>
        <taxon>Micrococcales</taxon>
        <taxon>Kytococcaceae</taxon>
        <taxon>Kytococcus</taxon>
    </lineage>
</organism>
<evidence type="ECO:0000256" key="3">
    <source>
        <dbReference type="ARBA" id="ARBA00023295"/>
    </source>
</evidence>
<dbReference type="Gene3D" id="3.20.20.300">
    <property type="entry name" value="Glycoside hydrolase, family 3, N-terminal domain"/>
    <property type="match status" value="1"/>
</dbReference>